<dbReference type="AlphaFoldDB" id="A0A1F6TN86"/>
<evidence type="ECO:0000313" key="1">
    <source>
        <dbReference type="EMBL" id="OGI46552.1"/>
    </source>
</evidence>
<accession>A0A1F6TN86</accession>
<name>A0A1F6TN86_9BACT</name>
<evidence type="ECO:0000313" key="2">
    <source>
        <dbReference type="Proteomes" id="UP000176484"/>
    </source>
</evidence>
<comment type="caution">
    <text evidence="1">The sequence shown here is derived from an EMBL/GenBank/DDBJ whole genome shotgun (WGS) entry which is preliminary data.</text>
</comment>
<protein>
    <submittedName>
        <fullName evidence="1">Uncharacterized protein</fullName>
    </submittedName>
</protein>
<proteinExistence type="predicted"/>
<dbReference type="Proteomes" id="UP000176484">
    <property type="component" value="Unassembled WGS sequence"/>
</dbReference>
<reference evidence="1 2" key="1">
    <citation type="journal article" date="2016" name="Nat. Commun.">
        <title>Thousands of microbial genomes shed light on interconnected biogeochemical processes in an aquifer system.</title>
        <authorList>
            <person name="Anantharaman K."/>
            <person name="Brown C.T."/>
            <person name="Hug L.A."/>
            <person name="Sharon I."/>
            <person name="Castelle C.J."/>
            <person name="Probst A.J."/>
            <person name="Thomas B.C."/>
            <person name="Singh A."/>
            <person name="Wilkins M.J."/>
            <person name="Karaoz U."/>
            <person name="Brodie E.L."/>
            <person name="Williams K.H."/>
            <person name="Hubbard S.S."/>
            <person name="Banfield J.F."/>
        </authorList>
    </citation>
    <scope>NUCLEOTIDE SEQUENCE [LARGE SCALE GENOMIC DNA]</scope>
</reference>
<dbReference type="Pfam" id="PF18928">
    <property type="entry name" value="DUF5677"/>
    <property type="match status" value="1"/>
</dbReference>
<sequence length="263" mass="30532">MNELFFDKNYLDIIAKTRKTFSPFYKIHSESLQELLRVKDQLIEEVLKGYDKDFNEATLFLLSRSIQNLESIFLLTERGLYGSSFGLLRNILSDMNMFFYLHYNPDLIPIFIKESQTSYQEDPNFSSQFNEGAIDRDLKKRGVKSIKQGLQILSKTMHASVWGAQLYGTEGKWSNGRGKFHAKYAPSFETKKSLALLSIILSAHWDYMCMILDRRKSKNLDLKSDFWKSVIKHVYQLEPKILSLSNLGQDALIKMDLKRKGAN</sequence>
<gene>
    <name evidence="1" type="ORF">A2121_02805</name>
</gene>
<dbReference type="InterPro" id="IPR043733">
    <property type="entry name" value="DUF5677"/>
</dbReference>
<organism evidence="1 2">
    <name type="scientific">Candidatus Nomurabacteria bacterium GWB1_40_6</name>
    <dbReference type="NCBI Taxonomy" id="1801727"/>
    <lineage>
        <taxon>Bacteria</taxon>
        <taxon>Candidatus Nomuraibacteriota</taxon>
    </lineage>
</organism>
<dbReference type="EMBL" id="MFTD01000017">
    <property type="protein sequence ID" value="OGI46552.1"/>
    <property type="molecule type" value="Genomic_DNA"/>
</dbReference>